<feature type="transmembrane region" description="Helical" evidence="5">
    <location>
        <begin position="109"/>
        <end position="128"/>
    </location>
</feature>
<comment type="subcellular location">
    <subcellularLocation>
        <location evidence="1">Membrane</location>
        <topology evidence="1">Multi-pass membrane protein</topology>
    </subcellularLocation>
</comment>
<name>A0AA86VZU6_9FABA</name>
<feature type="transmembrane region" description="Helical" evidence="5">
    <location>
        <begin position="192"/>
        <end position="211"/>
    </location>
</feature>
<dbReference type="Pfam" id="PF00916">
    <property type="entry name" value="Sulfate_transp"/>
    <property type="match status" value="2"/>
</dbReference>
<dbReference type="InterPro" id="IPR018045">
    <property type="entry name" value="S04_transporter_CS"/>
</dbReference>
<dbReference type="InterPro" id="IPR011547">
    <property type="entry name" value="SLC26A/SulP_dom"/>
</dbReference>
<dbReference type="AlphaFoldDB" id="A0AA86VZU6"/>
<evidence type="ECO:0000256" key="2">
    <source>
        <dbReference type="ARBA" id="ARBA00022692"/>
    </source>
</evidence>
<dbReference type="GO" id="GO:0008271">
    <property type="term" value="F:secondary active sulfate transmembrane transporter activity"/>
    <property type="evidence" value="ECO:0007669"/>
    <property type="project" value="InterPro"/>
</dbReference>
<feature type="transmembrane region" description="Helical" evidence="5">
    <location>
        <begin position="343"/>
        <end position="361"/>
    </location>
</feature>
<feature type="transmembrane region" description="Helical" evidence="5">
    <location>
        <begin position="162"/>
        <end position="186"/>
    </location>
</feature>
<evidence type="ECO:0000256" key="3">
    <source>
        <dbReference type="ARBA" id="ARBA00022989"/>
    </source>
</evidence>
<feature type="transmembrane region" description="Helical" evidence="5">
    <location>
        <begin position="302"/>
        <end position="323"/>
    </location>
</feature>
<dbReference type="Proteomes" id="UP001189624">
    <property type="component" value="Chromosome 7"/>
</dbReference>
<evidence type="ECO:0000256" key="4">
    <source>
        <dbReference type="ARBA" id="ARBA00023136"/>
    </source>
</evidence>
<dbReference type="PROSITE" id="PS50801">
    <property type="entry name" value="STAS"/>
    <property type="match status" value="1"/>
</dbReference>
<reference evidence="7" key="1">
    <citation type="submission" date="2023-10" db="EMBL/GenBank/DDBJ databases">
        <authorList>
            <person name="Domelevo Entfellner J.-B."/>
        </authorList>
    </citation>
    <scope>NUCLEOTIDE SEQUENCE</scope>
</reference>
<dbReference type="Gene3D" id="3.30.750.24">
    <property type="entry name" value="STAS domain"/>
    <property type="match status" value="1"/>
</dbReference>
<accession>A0AA86VZU6</accession>
<feature type="transmembrane region" description="Helical" evidence="5">
    <location>
        <begin position="77"/>
        <end position="97"/>
    </location>
</feature>
<evidence type="ECO:0000313" key="7">
    <source>
        <dbReference type="EMBL" id="CAJ1969355.1"/>
    </source>
</evidence>
<sequence length="664" mass="73766">MGSVDYEYPLGMNIVQGMQHQVEVPPPQPFLKSLKYSLKETFFPDDPLRQFKNKPPSKKLMLALQYFFPIFEWAPKFTFHFFKADLVAGITIASLAIPQGISYAKLANLPPILGLYSSFIPPLIYAMMGSSRDLAVGTVAVGSLLMGSMLSDEVNPNQDPNLYLHLAFTATLFAGIFQASLGFFRLGFIVDFLSHATIVGFMGGAATVVCLQQLKSILGLVHFTHGADIISVMRSVFTQTHESKKQPRFFWVSAMAPLTSVILGSLLVYFTHAEKHGVEVIGELKKGLNPGSVTKLVFVSPYMITAVKTGIVVGIIALAEGIAVGRSFAMYKNYNIDGNKEMIAIGTMNIVGSFTSCYITTGPFSRSAVNYNAGCKTAASNIIMSIAVMLTLLFLTPLFHYTPLVVLSAIIVSAMLGLVDYEAAIHLWKIDKFDFVVCMSAYIGVVFGSVEIGLVIAVAISVLRVLLFIARPRTFVLGNIPNSEIYRNVEQYPNAKHVPGILILEIDAPIYFANASYLRERITRWIDEEEDRIIATRETSLQYIIMDMSGVGNIDTSGISMLEEVKKITERRELQTWFKWVEELEGENVSMDSHLKREYWNSSLVLVNPGSEVMKKLNKSKFQNNLGQKWIYLTVEEAVVACNFNLRASKTNLKKDESEGWNNV</sequence>
<protein>
    <recommendedName>
        <fullName evidence="6">STAS domain-containing protein</fullName>
    </recommendedName>
</protein>
<evidence type="ECO:0000259" key="6">
    <source>
        <dbReference type="PROSITE" id="PS50801"/>
    </source>
</evidence>
<evidence type="ECO:0000256" key="1">
    <source>
        <dbReference type="ARBA" id="ARBA00004141"/>
    </source>
</evidence>
<evidence type="ECO:0000313" key="8">
    <source>
        <dbReference type="Proteomes" id="UP001189624"/>
    </source>
</evidence>
<dbReference type="GO" id="GO:0016020">
    <property type="term" value="C:membrane"/>
    <property type="evidence" value="ECO:0007669"/>
    <property type="project" value="UniProtKB-SubCell"/>
</dbReference>
<dbReference type="InterPro" id="IPR001902">
    <property type="entry name" value="SLC26A/SulP_fam"/>
</dbReference>
<dbReference type="InterPro" id="IPR036513">
    <property type="entry name" value="STAS_dom_sf"/>
</dbReference>
<proteinExistence type="predicted"/>
<keyword evidence="8" id="KW-1185">Reference proteome</keyword>
<dbReference type="InterPro" id="IPR002645">
    <property type="entry name" value="STAS_dom"/>
</dbReference>
<feature type="transmembrane region" description="Helical" evidence="5">
    <location>
        <begin position="441"/>
        <end position="467"/>
    </location>
</feature>
<dbReference type="Gramene" id="rna-AYBTSS11_LOCUS22218">
    <property type="protein sequence ID" value="CAJ1969355.1"/>
    <property type="gene ID" value="gene-AYBTSS11_LOCUS22218"/>
</dbReference>
<dbReference type="SUPFAM" id="SSF52091">
    <property type="entry name" value="SpoIIaa-like"/>
    <property type="match status" value="1"/>
</dbReference>
<keyword evidence="3 5" id="KW-1133">Transmembrane helix</keyword>
<gene>
    <name evidence="7" type="ORF">AYBTSS11_LOCUS22218</name>
</gene>
<keyword evidence="2 5" id="KW-0812">Transmembrane</keyword>
<feature type="domain" description="STAS" evidence="6">
    <location>
        <begin position="491"/>
        <end position="642"/>
    </location>
</feature>
<feature type="transmembrane region" description="Helical" evidence="5">
    <location>
        <begin position="404"/>
        <end position="421"/>
    </location>
</feature>
<evidence type="ECO:0000256" key="5">
    <source>
        <dbReference type="SAM" id="Phobius"/>
    </source>
</evidence>
<dbReference type="Pfam" id="PF01740">
    <property type="entry name" value="STAS"/>
    <property type="match status" value="1"/>
</dbReference>
<feature type="transmembrane region" description="Helical" evidence="5">
    <location>
        <begin position="381"/>
        <end position="399"/>
    </location>
</feature>
<feature type="transmembrane region" description="Helical" evidence="5">
    <location>
        <begin position="249"/>
        <end position="270"/>
    </location>
</feature>
<dbReference type="EMBL" id="OY731404">
    <property type="protein sequence ID" value="CAJ1969355.1"/>
    <property type="molecule type" value="Genomic_DNA"/>
</dbReference>
<dbReference type="PANTHER" id="PTHR11814">
    <property type="entry name" value="SULFATE TRANSPORTER"/>
    <property type="match status" value="1"/>
</dbReference>
<organism evidence="7 8">
    <name type="scientific">Sphenostylis stenocarpa</name>
    <dbReference type="NCBI Taxonomy" id="92480"/>
    <lineage>
        <taxon>Eukaryota</taxon>
        <taxon>Viridiplantae</taxon>
        <taxon>Streptophyta</taxon>
        <taxon>Embryophyta</taxon>
        <taxon>Tracheophyta</taxon>
        <taxon>Spermatophyta</taxon>
        <taxon>Magnoliopsida</taxon>
        <taxon>eudicotyledons</taxon>
        <taxon>Gunneridae</taxon>
        <taxon>Pentapetalae</taxon>
        <taxon>rosids</taxon>
        <taxon>fabids</taxon>
        <taxon>Fabales</taxon>
        <taxon>Fabaceae</taxon>
        <taxon>Papilionoideae</taxon>
        <taxon>50 kb inversion clade</taxon>
        <taxon>NPAAA clade</taxon>
        <taxon>indigoferoid/millettioid clade</taxon>
        <taxon>Phaseoleae</taxon>
        <taxon>Sphenostylis</taxon>
    </lineage>
</organism>
<dbReference type="PROSITE" id="PS01130">
    <property type="entry name" value="SLC26A"/>
    <property type="match status" value="1"/>
</dbReference>
<keyword evidence="4 5" id="KW-0472">Membrane</keyword>
<dbReference type="CDD" id="cd07042">
    <property type="entry name" value="STAS_SulP_like_sulfate_transporter"/>
    <property type="match status" value="1"/>
</dbReference>